<reference evidence="1" key="1">
    <citation type="submission" date="2022-10" db="EMBL/GenBank/DDBJ databases">
        <title>Completed Genome Sequence of two octocoral isolated bacterium, Endozoicomonas euniceicola EF212T and Endozoicomonas gorgoniicola PS125T.</title>
        <authorList>
            <person name="Chiou Y.-J."/>
            <person name="Chen Y.-H."/>
        </authorList>
    </citation>
    <scope>NUCLEOTIDE SEQUENCE</scope>
    <source>
        <strain evidence="1">EF212</strain>
    </source>
</reference>
<dbReference type="Proteomes" id="UP001163255">
    <property type="component" value="Chromosome"/>
</dbReference>
<dbReference type="EMBL" id="CP103300">
    <property type="protein sequence ID" value="UYM17938.1"/>
    <property type="molecule type" value="Genomic_DNA"/>
</dbReference>
<name>A0ABY6H142_9GAMM</name>
<evidence type="ECO:0000313" key="1">
    <source>
        <dbReference type="EMBL" id="UYM17938.1"/>
    </source>
</evidence>
<keyword evidence="2" id="KW-1185">Reference proteome</keyword>
<accession>A0ABY6H142</accession>
<evidence type="ECO:0000313" key="2">
    <source>
        <dbReference type="Proteomes" id="UP001163255"/>
    </source>
</evidence>
<organism evidence="1 2">
    <name type="scientific">Endozoicomonas euniceicola</name>
    <dbReference type="NCBI Taxonomy" id="1234143"/>
    <lineage>
        <taxon>Bacteria</taxon>
        <taxon>Pseudomonadati</taxon>
        <taxon>Pseudomonadota</taxon>
        <taxon>Gammaproteobacteria</taxon>
        <taxon>Oceanospirillales</taxon>
        <taxon>Endozoicomonadaceae</taxon>
        <taxon>Endozoicomonas</taxon>
    </lineage>
</organism>
<gene>
    <name evidence="1" type="ORF">NX720_08545</name>
</gene>
<sequence length="504" mass="58226">MHQISNTTSQKSLDYIDERPDCSESIGQYLGRLVAFTTPYLHHYLQRLHSALTGHDLQIKLPDQLQKEDDKKIAKVQLIPSKISKADQVSRITKNREEDKQEAQATLTSIEQSYPLPDISQQKEIVQKLVQLQILDAKIDSFSLENMATALFYSGINSFDEAQSLNLKIIPPGPIFHTWYAYHGTTLFDGKNNEKGFDYVSLIAEEASRLSKDNIPVILIYTNNSMSKEQIETMNNLFADHSNILVISIEEDLSESAMVEKFSKQETKSVDLMDLIRVCAIVDAKYVLSVAKHKSKQIGKKLFHEKLSLWEDKSLRYIDIDNVLIRPATFQIAENGFCKTSHLYIKNFLIGQKKHERLTTDKKQRIAQHNDHFEYLRNTQSTDIKDLKEKAEQLHRYLVNGQALRECKKLKGITDFKECWMPDVNYYSSRTDLLPEENAKKIMSDKDTKSSFFNFLRTLRHGRGKLKTLSILDGIQQLRCMKVNHHQTWAVERDGWLSAKPQKR</sequence>
<protein>
    <submittedName>
        <fullName evidence="1">Uncharacterized protein</fullName>
    </submittedName>
</protein>
<proteinExistence type="predicted"/>
<dbReference type="RefSeq" id="WP_262600707.1">
    <property type="nucleotide sequence ID" value="NZ_CP103300.1"/>
</dbReference>